<proteinExistence type="predicted"/>
<keyword evidence="1" id="KW-0732">Signal</keyword>
<protein>
    <submittedName>
        <fullName evidence="2">MxcI</fullName>
    </submittedName>
</protein>
<dbReference type="EMBL" id="CP089983">
    <property type="protein sequence ID" value="WXB06061.1"/>
    <property type="molecule type" value="Genomic_DNA"/>
</dbReference>
<evidence type="ECO:0000313" key="3">
    <source>
        <dbReference type="Proteomes" id="UP001374803"/>
    </source>
</evidence>
<evidence type="ECO:0000313" key="2">
    <source>
        <dbReference type="EMBL" id="WXB06061.1"/>
    </source>
</evidence>
<name>A0ABZ2L8C3_9BACT</name>
<dbReference type="RefSeq" id="WP_394835711.1">
    <property type="nucleotide sequence ID" value="NZ_CP089929.1"/>
</dbReference>
<keyword evidence="3" id="KW-1185">Reference proteome</keyword>
<reference evidence="2" key="1">
    <citation type="submission" date="2021-12" db="EMBL/GenBank/DDBJ databases">
        <title>Discovery of the Pendulisporaceae a myxobacterial family with distinct sporulation behavior and unique specialized metabolism.</title>
        <authorList>
            <person name="Garcia R."/>
            <person name="Popoff A."/>
            <person name="Bader C.D."/>
            <person name="Loehr J."/>
            <person name="Walesch S."/>
            <person name="Walt C."/>
            <person name="Boldt J."/>
            <person name="Bunk B."/>
            <person name="Haeckl F.J.F.P.J."/>
            <person name="Gunesch A.P."/>
            <person name="Birkelbach J."/>
            <person name="Nuebel U."/>
            <person name="Pietschmann T."/>
            <person name="Bach T."/>
            <person name="Mueller R."/>
        </authorList>
    </citation>
    <scope>NUCLEOTIDE SEQUENCE</scope>
    <source>
        <strain evidence="2">MSr11367</strain>
    </source>
</reference>
<dbReference type="PROSITE" id="PS51257">
    <property type="entry name" value="PROKAR_LIPOPROTEIN"/>
    <property type="match status" value="1"/>
</dbReference>
<feature type="signal peptide" evidence="1">
    <location>
        <begin position="1"/>
        <end position="24"/>
    </location>
</feature>
<dbReference type="Proteomes" id="UP001374803">
    <property type="component" value="Chromosome"/>
</dbReference>
<sequence length="402" mass="44250">MIRFFRPVSALAALSFLATLSCSGTDDPAPSTEPDGVKPLYALLSLVSTTDSNASYVNLFDSPNITEVSFSRAREFPGSSGIDAVNGKIFVSSGEAPTVMRFGITEALAWKDEGAINFANYGSSAGLWGNGFGNSKGYMTFNSVERVVWDPTTLTIRTQSVAGNNLVRDRDGLLVRAAYDRALVAQGAELYWPYYWSDNDYFRFSQMSQIALYDTGSDQIRNLIDAPCPGLDFASKDEEGNLYFSNWVFAVAQPAFDAGAPQTCTVRVKAGQTTIDPDFRVRFPEVTEGRQGAAFHYIGQGKAFFAVFHHETVRAGTAPRDAIEGNHWRFWSYDMKAGTAKPIDGIDVFAGGYRAAKVDGRTFLLLPRKDYSSTVAYELLADGTVKRLYESVGWAYQFLRVR</sequence>
<feature type="chain" id="PRO_5045309439" evidence="1">
    <location>
        <begin position="25"/>
        <end position="402"/>
    </location>
</feature>
<gene>
    <name evidence="2" type="ORF">LVJ94_02120</name>
</gene>
<organism evidence="2 3">
    <name type="scientific">Pendulispora rubella</name>
    <dbReference type="NCBI Taxonomy" id="2741070"/>
    <lineage>
        <taxon>Bacteria</taxon>
        <taxon>Pseudomonadati</taxon>
        <taxon>Myxococcota</taxon>
        <taxon>Myxococcia</taxon>
        <taxon>Myxococcales</taxon>
        <taxon>Sorangiineae</taxon>
        <taxon>Pendulisporaceae</taxon>
        <taxon>Pendulispora</taxon>
    </lineage>
</organism>
<accession>A0ABZ2L8C3</accession>
<evidence type="ECO:0000256" key="1">
    <source>
        <dbReference type="SAM" id="SignalP"/>
    </source>
</evidence>